<proteinExistence type="predicted"/>
<gene>
    <name evidence="1" type="ORF">UW82_C0004G0065</name>
</gene>
<dbReference type="AlphaFoldDB" id="A0A0G1NLG1"/>
<evidence type="ECO:0008006" key="3">
    <source>
        <dbReference type="Google" id="ProtNLM"/>
    </source>
</evidence>
<organism evidence="1 2">
    <name type="scientific">candidate division WWE3 bacterium GW2011_GWC2_44_9</name>
    <dbReference type="NCBI Taxonomy" id="1619125"/>
    <lineage>
        <taxon>Bacteria</taxon>
        <taxon>Katanobacteria</taxon>
    </lineage>
</organism>
<comment type="caution">
    <text evidence="1">The sequence shown here is derived from an EMBL/GenBank/DDBJ whole genome shotgun (WGS) entry which is preliminary data.</text>
</comment>
<dbReference type="EMBL" id="LCJU01000004">
    <property type="protein sequence ID" value="KKT85059.1"/>
    <property type="molecule type" value="Genomic_DNA"/>
</dbReference>
<name>A0A0G1NLG1_UNCKA</name>
<dbReference type="Proteomes" id="UP000034504">
    <property type="component" value="Unassembled WGS sequence"/>
</dbReference>
<reference evidence="1 2" key="1">
    <citation type="journal article" date="2015" name="Nature">
        <title>rRNA introns, odd ribosomes, and small enigmatic genomes across a large radiation of phyla.</title>
        <authorList>
            <person name="Brown C.T."/>
            <person name="Hug L.A."/>
            <person name="Thomas B.C."/>
            <person name="Sharon I."/>
            <person name="Castelle C.J."/>
            <person name="Singh A."/>
            <person name="Wilkins M.J."/>
            <person name="Williams K.H."/>
            <person name="Banfield J.F."/>
        </authorList>
    </citation>
    <scope>NUCLEOTIDE SEQUENCE [LARGE SCALE GENOMIC DNA]</scope>
</reference>
<evidence type="ECO:0000313" key="1">
    <source>
        <dbReference type="EMBL" id="KKT85059.1"/>
    </source>
</evidence>
<sequence>MALIKMERMPVKSELKTLFDNLRGKNPRRQLGYLRSEGYFRNEGKKSSPIWFCGIERTGKKNGSTSYHKTITELLSGLIGKNKLSQEQLQQLIENLTLRINLYPIGKSRAKKWGRSERERTGCPTLESYKVWCFYNFFPVLRRIIRKYPPKVVVCAGISSALEFAAGLTESGNGNYAIRVNKKIIKVRKKKTHVICMKVLKTTFIIAPFLGGMQRSFWKNDRFRKCIAEELKPLLQEDVDKLKGQLEKPNQT</sequence>
<evidence type="ECO:0000313" key="2">
    <source>
        <dbReference type="Proteomes" id="UP000034504"/>
    </source>
</evidence>
<protein>
    <recommendedName>
        <fullName evidence="3">Uracil-DNA glycosylase-like domain-containing protein</fullName>
    </recommendedName>
</protein>
<accession>A0A0G1NLG1</accession>